<name>A0ABY7DVA8_MYAAR</name>
<evidence type="ECO:0000313" key="11">
    <source>
        <dbReference type="EMBL" id="WAR00621.1"/>
    </source>
</evidence>
<dbReference type="CDD" id="cd22851">
    <property type="entry name" value="SMN_N"/>
    <property type="match status" value="1"/>
</dbReference>
<keyword evidence="6" id="KW-0508">mRNA splicing</keyword>
<dbReference type="InterPro" id="IPR047313">
    <property type="entry name" value="SMN_C"/>
</dbReference>
<dbReference type="Pfam" id="PF20636">
    <property type="entry name" value="SMN_G2-BD"/>
    <property type="match status" value="1"/>
</dbReference>
<dbReference type="PROSITE" id="PS50304">
    <property type="entry name" value="TUDOR"/>
    <property type="match status" value="1"/>
</dbReference>
<reference evidence="11" key="1">
    <citation type="submission" date="2022-11" db="EMBL/GenBank/DDBJ databases">
        <title>Centuries of genome instability and evolution in soft-shell clam transmissible cancer (bioRxiv).</title>
        <authorList>
            <person name="Hart S.F.M."/>
            <person name="Yonemitsu M.A."/>
            <person name="Giersch R.M."/>
            <person name="Beal B.F."/>
            <person name="Arriagada G."/>
            <person name="Davis B.W."/>
            <person name="Ostrander E.A."/>
            <person name="Goff S.P."/>
            <person name="Metzger M.J."/>
        </authorList>
    </citation>
    <scope>NUCLEOTIDE SEQUENCE</scope>
    <source>
        <strain evidence="11">MELC-2E11</strain>
        <tissue evidence="11">Siphon/mantle</tissue>
    </source>
</reference>
<dbReference type="InterPro" id="IPR040424">
    <property type="entry name" value="Smn1"/>
</dbReference>
<evidence type="ECO:0000256" key="8">
    <source>
        <dbReference type="ARBA" id="ARBA00034695"/>
    </source>
</evidence>
<protein>
    <submittedName>
        <fullName evidence="11">SMN-like protein</fullName>
    </submittedName>
</protein>
<sequence length="275" mass="30164">MAEPAPGEFLFHRGQEEEEEDIWDDTALIKAYDEAVSLVKMKVAEQNGEVTPEVGATAGGKTKKKKNKKKQRQQNKPLTIGSLCRARYTEDGCNYDAEIISIDNDAGTCVVRYLNYGNEEEQELAKLAPLKTKTQKLLQQRLDQSETDSGVDGRSEKSSSRQPPSHTGSMNPPQAPFTPPWGAPPLTHTGPSQMGFMPPMFSGGSGFGGPWSASQTAPMMPPPPPPPLADMEETENEALASMLMSWYMSGYHTGYYQGLQQGKKSVGYSSHFVNR</sequence>
<evidence type="ECO:0000259" key="10">
    <source>
        <dbReference type="PROSITE" id="PS50304"/>
    </source>
</evidence>
<feature type="domain" description="Tudor" evidence="10">
    <location>
        <begin position="77"/>
        <end position="137"/>
    </location>
</feature>
<dbReference type="EMBL" id="CP111014">
    <property type="protein sequence ID" value="WAR00621.1"/>
    <property type="molecule type" value="Genomic_DNA"/>
</dbReference>
<keyword evidence="12" id="KW-1185">Reference proteome</keyword>
<feature type="region of interest" description="Disordered" evidence="9">
    <location>
        <begin position="137"/>
        <end position="197"/>
    </location>
</feature>
<dbReference type="SUPFAM" id="SSF63748">
    <property type="entry name" value="Tudor/PWWP/MBT"/>
    <property type="match status" value="1"/>
</dbReference>
<proteinExistence type="inferred from homology"/>
<evidence type="ECO:0000256" key="5">
    <source>
        <dbReference type="ARBA" id="ARBA00022664"/>
    </source>
</evidence>
<feature type="compositionally biased region" description="Pro residues" evidence="9">
    <location>
        <begin position="173"/>
        <end position="183"/>
    </location>
</feature>
<comment type="subcellular location">
    <subcellularLocation>
        <location evidence="1">Cytoplasm</location>
        <location evidence="1">Myofibril</location>
        <location evidence="1">Sarcomere</location>
        <location evidence="1">Z line</location>
    </subcellularLocation>
    <subcellularLocation>
        <location evidence="2">Nucleus</location>
        <location evidence="2">Cajal body</location>
    </subcellularLocation>
    <subcellularLocation>
        <location evidence="8">Nucleus</location>
        <location evidence="8">Gem</location>
    </subcellularLocation>
</comment>
<dbReference type="InterPro" id="IPR049481">
    <property type="entry name" value="SMN_G2-BD"/>
</dbReference>
<evidence type="ECO:0000256" key="4">
    <source>
        <dbReference type="ARBA" id="ARBA00022490"/>
    </source>
</evidence>
<dbReference type="InterPro" id="IPR010304">
    <property type="entry name" value="SMN_Tudor"/>
</dbReference>
<evidence type="ECO:0000313" key="12">
    <source>
        <dbReference type="Proteomes" id="UP001164746"/>
    </source>
</evidence>
<dbReference type="Gene3D" id="3.40.190.10">
    <property type="entry name" value="Periplasmic binding protein-like II"/>
    <property type="match status" value="1"/>
</dbReference>
<keyword evidence="7" id="KW-0539">Nucleus</keyword>
<organism evidence="11 12">
    <name type="scientific">Mya arenaria</name>
    <name type="common">Soft-shell clam</name>
    <dbReference type="NCBI Taxonomy" id="6604"/>
    <lineage>
        <taxon>Eukaryota</taxon>
        <taxon>Metazoa</taxon>
        <taxon>Spiralia</taxon>
        <taxon>Lophotrochozoa</taxon>
        <taxon>Mollusca</taxon>
        <taxon>Bivalvia</taxon>
        <taxon>Autobranchia</taxon>
        <taxon>Heteroconchia</taxon>
        <taxon>Euheterodonta</taxon>
        <taxon>Imparidentia</taxon>
        <taxon>Neoheterodontei</taxon>
        <taxon>Myida</taxon>
        <taxon>Myoidea</taxon>
        <taxon>Myidae</taxon>
        <taxon>Mya</taxon>
    </lineage>
</organism>
<accession>A0ABY7DVA8</accession>
<dbReference type="Pfam" id="PF06003">
    <property type="entry name" value="SMN_Tudor"/>
    <property type="match status" value="1"/>
</dbReference>
<feature type="compositionally biased region" description="Polar residues" evidence="9">
    <location>
        <begin position="160"/>
        <end position="172"/>
    </location>
</feature>
<feature type="compositionally biased region" description="Basic residues" evidence="9">
    <location>
        <begin position="61"/>
        <end position="73"/>
    </location>
</feature>
<comment type="similarity">
    <text evidence="3">Belongs to the SMN family.</text>
</comment>
<evidence type="ECO:0000256" key="9">
    <source>
        <dbReference type="SAM" id="MobiDB-lite"/>
    </source>
</evidence>
<evidence type="ECO:0000256" key="7">
    <source>
        <dbReference type="ARBA" id="ARBA00023242"/>
    </source>
</evidence>
<dbReference type="SMART" id="SM00333">
    <property type="entry name" value="TUDOR"/>
    <property type="match status" value="1"/>
</dbReference>
<dbReference type="PANTHER" id="PTHR39267">
    <property type="entry name" value="SURVIVAL MOTOR NEURON-LIKE PROTEIN 1"/>
    <property type="match status" value="1"/>
</dbReference>
<feature type="region of interest" description="Disordered" evidence="9">
    <location>
        <begin position="47"/>
        <end position="76"/>
    </location>
</feature>
<dbReference type="Proteomes" id="UP001164746">
    <property type="component" value="Chromosome 3"/>
</dbReference>
<evidence type="ECO:0000256" key="6">
    <source>
        <dbReference type="ARBA" id="ARBA00023187"/>
    </source>
</evidence>
<dbReference type="InterPro" id="IPR047298">
    <property type="entry name" value="Tudor_SMN_eumet"/>
</dbReference>
<dbReference type="PANTHER" id="PTHR39267:SF1">
    <property type="entry name" value="SURVIVAL MOTOR NEURON PROTEIN"/>
    <property type="match status" value="1"/>
</dbReference>
<dbReference type="CDD" id="cd22852">
    <property type="entry name" value="SMN_C"/>
    <property type="match status" value="1"/>
</dbReference>
<dbReference type="InterPro" id="IPR002999">
    <property type="entry name" value="Tudor"/>
</dbReference>
<evidence type="ECO:0000256" key="3">
    <source>
        <dbReference type="ARBA" id="ARBA00005371"/>
    </source>
</evidence>
<dbReference type="Pfam" id="PF20635">
    <property type="entry name" value="SMN_YG-box"/>
    <property type="match status" value="1"/>
</dbReference>
<keyword evidence="5" id="KW-0507">mRNA processing</keyword>
<evidence type="ECO:0000256" key="2">
    <source>
        <dbReference type="ARBA" id="ARBA00004408"/>
    </source>
</evidence>
<dbReference type="Gene3D" id="2.30.30.140">
    <property type="match status" value="1"/>
</dbReference>
<gene>
    <name evidence="11" type="ORF">MAR_024993</name>
</gene>
<evidence type="ECO:0000256" key="1">
    <source>
        <dbReference type="ARBA" id="ARBA00004216"/>
    </source>
</evidence>
<dbReference type="CDD" id="cd20398">
    <property type="entry name" value="Tudor_SMN"/>
    <property type="match status" value="1"/>
</dbReference>
<keyword evidence="4" id="KW-0963">Cytoplasm</keyword>